<feature type="region of interest" description="Disordered" evidence="1">
    <location>
        <begin position="43"/>
        <end position="75"/>
    </location>
</feature>
<name>A0A2T7F1U6_9POAL</name>
<feature type="region of interest" description="Disordered" evidence="1">
    <location>
        <begin position="89"/>
        <end position="169"/>
    </location>
</feature>
<evidence type="ECO:0000313" key="3">
    <source>
        <dbReference type="Proteomes" id="UP000244336"/>
    </source>
</evidence>
<accession>A0A2T7F1U6</accession>
<dbReference type="Gramene" id="PUZ74048">
    <property type="protein sequence ID" value="PUZ74048"/>
    <property type="gene ID" value="GQ55_1G033900"/>
</dbReference>
<dbReference type="AlphaFoldDB" id="A0A2T7F1U6"/>
<gene>
    <name evidence="2" type="ORF">GQ55_1G033900</name>
</gene>
<feature type="compositionally biased region" description="Pro residues" evidence="1">
    <location>
        <begin position="160"/>
        <end position="169"/>
    </location>
</feature>
<dbReference type="Proteomes" id="UP000244336">
    <property type="component" value="Chromosome 1"/>
</dbReference>
<dbReference type="EMBL" id="CM009749">
    <property type="protein sequence ID" value="PUZ74048.1"/>
    <property type="molecule type" value="Genomic_DNA"/>
</dbReference>
<reference evidence="2 3" key="1">
    <citation type="submission" date="2018-04" db="EMBL/GenBank/DDBJ databases">
        <title>WGS assembly of Panicum hallii var. hallii HAL2.</title>
        <authorList>
            <person name="Lovell J."/>
            <person name="Jenkins J."/>
            <person name="Lowry D."/>
            <person name="Mamidi S."/>
            <person name="Sreedasyam A."/>
            <person name="Weng X."/>
            <person name="Barry K."/>
            <person name="Bonette J."/>
            <person name="Campitelli B."/>
            <person name="Daum C."/>
            <person name="Gordon S."/>
            <person name="Gould B."/>
            <person name="Lipzen A."/>
            <person name="MacQueen A."/>
            <person name="Palacio-Mejia J."/>
            <person name="Plott C."/>
            <person name="Shakirov E."/>
            <person name="Shu S."/>
            <person name="Yoshinaga Y."/>
            <person name="Zane M."/>
            <person name="Rokhsar D."/>
            <person name="Grimwood J."/>
            <person name="Schmutz J."/>
            <person name="Juenger T."/>
        </authorList>
    </citation>
    <scope>NUCLEOTIDE SEQUENCE [LARGE SCALE GENOMIC DNA]</scope>
    <source>
        <strain evidence="3">cv. HAL2</strain>
    </source>
</reference>
<sequence>MIYFFVFFKKKIIISFESVLARHALTDGCRSNNCRSIQGCPGRPIARSRPSHPSALCPRRQQPGAEKPRRRVIPARLPPFISVSSSICREAAAATPPPPPPSRSHRRSALLLAPSRRGRHALAPYSPPRAPSAASSARRGRRAPRIWAGGRAGRRRAPAAPSPVPLYLY</sequence>
<organism evidence="2 3">
    <name type="scientific">Panicum hallii var. hallii</name>
    <dbReference type="NCBI Taxonomy" id="1504633"/>
    <lineage>
        <taxon>Eukaryota</taxon>
        <taxon>Viridiplantae</taxon>
        <taxon>Streptophyta</taxon>
        <taxon>Embryophyta</taxon>
        <taxon>Tracheophyta</taxon>
        <taxon>Spermatophyta</taxon>
        <taxon>Magnoliopsida</taxon>
        <taxon>Liliopsida</taxon>
        <taxon>Poales</taxon>
        <taxon>Poaceae</taxon>
        <taxon>PACMAD clade</taxon>
        <taxon>Panicoideae</taxon>
        <taxon>Panicodae</taxon>
        <taxon>Paniceae</taxon>
        <taxon>Panicinae</taxon>
        <taxon>Panicum</taxon>
        <taxon>Panicum sect. Panicum</taxon>
    </lineage>
</organism>
<proteinExistence type="predicted"/>
<evidence type="ECO:0000313" key="2">
    <source>
        <dbReference type="EMBL" id="PUZ74048.1"/>
    </source>
</evidence>
<protein>
    <submittedName>
        <fullName evidence="2">Uncharacterized protein</fullName>
    </submittedName>
</protein>
<evidence type="ECO:0000256" key="1">
    <source>
        <dbReference type="SAM" id="MobiDB-lite"/>
    </source>
</evidence>
<keyword evidence="3" id="KW-1185">Reference proteome</keyword>